<dbReference type="EMBL" id="FZPD01000008">
    <property type="protein sequence ID" value="SNT40101.1"/>
    <property type="molecule type" value="Genomic_DNA"/>
</dbReference>
<dbReference type="Proteomes" id="UP000198393">
    <property type="component" value="Unassembled WGS sequence"/>
</dbReference>
<dbReference type="AlphaFoldDB" id="A0A239MBY3"/>
<dbReference type="RefSeq" id="WP_089358448.1">
    <property type="nucleotide sequence ID" value="NZ_FZPD01000008.1"/>
</dbReference>
<evidence type="ECO:0000313" key="1">
    <source>
        <dbReference type="EMBL" id="SNT40101.1"/>
    </source>
</evidence>
<reference evidence="1 2" key="1">
    <citation type="submission" date="2017-06" db="EMBL/GenBank/DDBJ databases">
        <authorList>
            <person name="Kim H.J."/>
            <person name="Triplett B.A."/>
        </authorList>
    </citation>
    <scope>NUCLEOTIDE SEQUENCE [LARGE SCALE GENOMIC DNA]</scope>
    <source>
        <strain evidence="1 2">DSM 19307</strain>
    </source>
</reference>
<accession>A0A239MBY3</accession>
<evidence type="ECO:0000313" key="2">
    <source>
        <dbReference type="Proteomes" id="UP000198393"/>
    </source>
</evidence>
<keyword evidence="2" id="KW-1185">Reference proteome</keyword>
<organism evidence="1 2">
    <name type="scientific">Ekhidna lutea</name>
    <dbReference type="NCBI Taxonomy" id="447679"/>
    <lineage>
        <taxon>Bacteria</taxon>
        <taxon>Pseudomonadati</taxon>
        <taxon>Bacteroidota</taxon>
        <taxon>Cytophagia</taxon>
        <taxon>Cytophagales</taxon>
        <taxon>Reichenbachiellaceae</taxon>
        <taxon>Ekhidna</taxon>
    </lineage>
</organism>
<protein>
    <recommendedName>
        <fullName evidence="3">STAS domain-containing protein</fullName>
    </recommendedName>
</protein>
<proteinExistence type="predicted"/>
<sequence>MIKSESTKSILSEETIEIKNFQENNKDYLHFGFQNKFTDLNSVRATDVWSKYCDENPDKKFIHIWDCQGMTGFDNSAKKRWMDCMDRYSAQTEKIILVSDNILIRGAARLMSKVTKHKLSVYKAVSEMIIAEI</sequence>
<evidence type="ECO:0008006" key="3">
    <source>
        <dbReference type="Google" id="ProtNLM"/>
    </source>
</evidence>
<name>A0A239MBY3_EKHLU</name>
<gene>
    <name evidence="1" type="ORF">SAMN05421640_3791</name>
</gene>
<dbReference type="OrthoDB" id="982359at2"/>